<organism evidence="2 3">
    <name type="scientific">Sphingobacterium allocomposti</name>
    <dbReference type="NCBI Taxonomy" id="415956"/>
    <lineage>
        <taxon>Bacteria</taxon>
        <taxon>Pseudomonadati</taxon>
        <taxon>Bacteroidota</taxon>
        <taxon>Sphingobacteriia</taxon>
        <taxon>Sphingobacteriales</taxon>
        <taxon>Sphingobacteriaceae</taxon>
        <taxon>Sphingobacterium</taxon>
    </lineage>
</organism>
<dbReference type="EMBL" id="VNHX01000014">
    <property type="protein sequence ID" value="TYP93140.1"/>
    <property type="molecule type" value="Genomic_DNA"/>
</dbReference>
<reference evidence="2 3" key="1">
    <citation type="submission" date="2019-07" db="EMBL/GenBank/DDBJ databases">
        <title>Genomic Encyclopedia of Archaeal and Bacterial Type Strains, Phase II (KMG-II): from individual species to whole genera.</title>
        <authorList>
            <person name="Goeker M."/>
        </authorList>
    </citation>
    <scope>NUCLEOTIDE SEQUENCE [LARGE SCALE GENOMIC DNA]</scope>
    <source>
        <strain evidence="2 3">DSM 18850</strain>
    </source>
</reference>
<sequence>MLLFLLGQYAVAQKVPAQLPKLSGIHRIDDPKILLESSFPRDGKIMLVFYDPGCGHCQELGAGVARQADKLGNIAVFFITMNDKEYVEGYINMFAKGLRGRKNISFWKDPGVEFIEKFHPSDYPATYIYDASTRKLVKSFQGESNIGKIL</sequence>
<dbReference type="InterPro" id="IPR036249">
    <property type="entry name" value="Thioredoxin-like_sf"/>
</dbReference>
<dbReference type="SUPFAM" id="SSF52833">
    <property type="entry name" value="Thioredoxin-like"/>
    <property type="match status" value="1"/>
</dbReference>
<dbReference type="Proteomes" id="UP000325105">
    <property type="component" value="Unassembled WGS sequence"/>
</dbReference>
<protein>
    <submittedName>
        <fullName evidence="2">Thiol-disulfide isomerase/thioredoxin</fullName>
    </submittedName>
</protein>
<name>A0A5S5DAX8_9SPHI</name>
<proteinExistence type="predicted"/>
<evidence type="ECO:0000313" key="3">
    <source>
        <dbReference type="Proteomes" id="UP000325105"/>
    </source>
</evidence>
<comment type="caution">
    <text evidence="2">The sequence shown here is derived from an EMBL/GenBank/DDBJ whole genome shotgun (WGS) entry which is preliminary data.</text>
</comment>
<evidence type="ECO:0000256" key="1">
    <source>
        <dbReference type="ARBA" id="ARBA00023284"/>
    </source>
</evidence>
<dbReference type="InterPro" id="IPR017937">
    <property type="entry name" value="Thioredoxin_CS"/>
</dbReference>
<dbReference type="Gene3D" id="3.40.30.10">
    <property type="entry name" value="Glutaredoxin"/>
    <property type="match status" value="1"/>
</dbReference>
<dbReference type="PROSITE" id="PS00194">
    <property type="entry name" value="THIOREDOXIN_1"/>
    <property type="match status" value="1"/>
</dbReference>
<dbReference type="AlphaFoldDB" id="A0A5S5DAX8"/>
<keyword evidence="3" id="KW-1185">Reference proteome</keyword>
<accession>A0A5S5DAX8</accession>
<evidence type="ECO:0000313" key="2">
    <source>
        <dbReference type="EMBL" id="TYP93140.1"/>
    </source>
</evidence>
<dbReference type="GO" id="GO:0016853">
    <property type="term" value="F:isomerase activity"/>
    <property type="evidence" value="ECO:0007669"/>
    <property type="project" value="UniProtKB-KW"/>
</dbReference>
<keyword evidence="1" id="KW-0676">Redox-active center</keyword>
<gene>
    <name evidence="2" type="ORF">BC792_11441</name>
</gene>
<keyword evidence="2" id="KW-0413">Isomerase</keyword>